<evidence type="ECO:0000313" key="3">
    <source>
        <dbReference type="EMBL" id="MFC6766826.1"/>
    </source>
</evidence>
<dbReference type="AlphaFoldDB" id="A0ABD5SUB7"/>
<dbReference type="Pfam" id="PF05121">
    <property type="entry name" value="GvpK"/>
    <property type="match status" value="1"/>
</dbReference>
<feature type="compositionally biased region" description="Basic and acidic residues" evidence="2">
    <location>
        <begin position="98"/>
        <end position="134"/>
    </location>
</feature>
<keyword evidence="4" id="KW-1185">Reference proteome</keyword>
<comment type="caution">
    <text evidence="3">The sequence shown here is derived from an EMBL/GenBank/DDBJ whole genome shotgun (WGS) entry which is preliminary data.</text>
</comment>
<dbReference type="EMBL" id="JBHSWV010000297">
    <property type="protein sequence ID" value="MFC6766826.1"/>
    <property type="molecule type" value="Genomic_DNA"/>
</dbReference>
<evidence type="ECO:0000256" key="1">
    <source>
        <dbReference type="SAM" id="Coils"/>
    </source>
</evidence>
<evidence type="ECO:0000313" key="4">
    <source>
        <dbReference type="Proteomes" id="UP001596383"/>
    </source>
</evidence>
<organism evidence="3 4">
    <name type="scientific">Natrinema soli</name>
    <dbReference type="NCBI Taxonomy" id="1930624"/>
    <lineage>
        <taxon>Archaea</taxon>
        <taxon>Methanobacteriati</taxon>
        <taxon>Methanobacteriota</taxon>
        <taxon>Stenosarchaea group</taxon>
        <taxon>Halobacteria</taxon>
        <taxon>Halobacteriales</taxon>
        <taxon>Natrialbaceae</taxon>
        <taxon>Natrinema</taxon>
    </lineage>
</organism>
<accession>A0ABD5SUB7</accession>
<dbReference type="Proteomes" id="UP001596383">
    <property type="component" value="Unassembled WGS sequence"/>
</dbReference>
<proteinExistence type="predicted"/>
<feature type="region of interest" description="Disordered" evidence="2">
    <location>
        <begin position="96"/>
        <end position="134"/>
    </location>
</feature>
<feature type="coiled-coil region" evidence="1">
    <location>
        <begin position="47"/>
        <end position="77"/>
    </location>
</feature>
<name>A0ABD5SUB7_9EURY</name>
<sequence>MTIEVDEEELEQGLLGLIMALVEIIKEVIDQQALELVEKGVLDDESAEQLGQSLMDLEETIQQIEEEQNIEETASETKDQLDRTVDDVLNTALNPAEWAREIEAQEGDSVRAVDDGVSEGERSPPEANEGKTND</sequence>
<reference evidence="3 4" key="1">
    <citation type="journal article" date="2019" name="Int. J. Syst. Evol. Microbiol.">
        <title>The Global Catalogue of Microorganisms (GCM) 10K type strain sequencing project: providing services to taxonomists for standard genome sequencing and annotation.</title>
        <authorList>
            <consortium name="The Broad Institute Genomics Platform"/>
            <consortium name="The Broad Institute Genome Sequencing Center for Infectious Disease"/>
            <person name="Wu L."/>
            <person name="Ma J."/>
        </authorList>
    </citation>
    <scope>NUCLEOTIDE SEQUENCE [LARGE SCALE GENOMIC DNA]</scope>
    <source>
        <strain evidence="3 4">LMG 29247</strain>
    </source>
</reference>
<dbReference type="RefSeq" id="WP_273739772.1">
    <property type="nucleotide sequence ID" value="NZ_JAQIVI010000297.1"/>
</dbReference>
<gene>
    <name evidence="3" type="primary">gvpK</name>
    <name evidence="3" type="ORF">ACFQE6_18110</name>
</gene>
<dbReference type="InterPro" id="IPR007805">
    <property type="entry name" value="GvpK"/>
</dbReference>
<evidence type="ECO:0000256" key="2">
    <source>
        <dbReference type="SAM" id="MobiDB-lite"/>
    </source>
</evidence>
<protein>
    <submittedName>
        <fullName evidence="3">Gas vesicle protein GvpK</fullName>
    </submittedName>
</protein>
<keyword evidence="1" id="KW-0175">Coiled coil</keyword>